<comment type="caution">
    <text evidence="1">The sequence shown here is derived from an EMBL/GenBank/DDBJ whole genome shotgun (WGS) entry which is preliminary data.</text>
</comment>
<dbReference type="SUPFAM" id="SSF52540">
    <property type="entry name" value="P-loop containing nucleoside triphosphate hydrolases"/>
    <property type="match status" value="1"/>
</dbReference>
<evidence type="ECO:0000313" key="2">
    <source>
        <dbReference type="Proteomes" id="UP000033651"/>
    </source>
</evidence>
<protein>
    <recommendedName>
        <fullName evidence="3">AAA domain-containing protein</fullName>
    </recommendedName>
</protein>
<dbReference type="GO" id="GO:0000731">
    <property type="term" value="P:DNA synthesis involved in DNA repair"/>
    <property type="evidence" value="ECO:0007669"/>
    <property type="project" value="TreeGrafter"/>
</dbReference>
<dbReference type="RefSeq" id="WP_045827835.1">
    <property type="nucleotide sequence ID" value="NZ_JZRB01000003.1"/>
</dbReference>
<sequence length="865" mass="92152">MAAQGQAAPPATVEAWLDNRPSWLRAAAHGLVTTGRPPDDAALDALADHCHAEAAGTLAGSHPSLAAGVIQAVPLGPELRIQRLWHIRGVNAFGQRAELDLGGDLTVVYGPNGAGKSGYARLLKQMCGAKAAEPIHGNVFGPAGMAEPVSAMVRLRESGDHAGTPYVNVADHAWQGAQGTFGPLASVPVFDSATAAHLGQGASTATHLPRSMRFVNTLIKVSGYVAERLRQRGERLVSMLPPVPPLLAGTRAAGFHQSLSAATTLRAVNEGCQFTPEEAAERIGLEAALLQADPATAHGQVVGAINHLANLSGQMGAWALTFDDAAAQGLAAARAHAAGARQAAVDYGRDFFAGIPLPGVGGGTWLRLWAAAAAYAQTAYPDHVHPNTDEGSRCVLCQQPLADDGKRRMADFADYVANRLQADATTAERERDALIAAIPGPLAPDYWPGIGVTTGMTPEAADLLGKQVEQRLANLRAGDAVVTAVDWAPFQAAVAQTQAALIARRDALAQLLDPEGRKCQEARLLDLQGQEWLSTIQDAVLAEVERKRQLGIFEDAERLAQTNALTTFSNAIAKAELAGGFVDRFNHELARLGGTHIPVRLSHKQEGKGVVTFTIGLAETNAKVKSREVLSEGEQRVVALAAFLADVTGTHRSLPVIFDDPISSLDQRFEEAVALRLVELAESRQVIVFTHRLSMGVLIEHSATQAEAKGGRVVVDVVAIDRRGHEAGVPATIKVFAQSPKKGFNELDSKVRSAAKLDHDEQQNSLKAACSNFRILMERAVEDHLCAKVVVRYRREIKTGGMLTRLSAVTRADCELIEGMMTKYSAFEHSQSYETPSSDIDPNDLLADIATMVAWIKEFDGRTVS</sequence>
<dbReference type="GO" id="GO:0006302">
    <property type="term" value="P:double-strand break repair"/>
    <property type="evidence" value="ECO:0007669"/>
    <property type="project" value="TreeGrafter"/>
</dbReference>
<dbReference type="Proteomes" id="UP000033651">
    <property type="component" value="Unassembled WGS sequence"/>
</dbReference>
<dbReference type="PATRIC" id="fig|345309.4.peg.2237"/>
<dbReference type="PANTHER" id="PTHR32182">
    <property type="entry name" value="DNA REPLICATION AND REPAIR PROTEIN RECF"/>
    <property type="match status" value="1"/>
</dbReference>
<evidence type="ECO:0000313" key="1">
    <source>
        <dbReference type="EMBL" id="KJV36962.1"/>
    </source>
</evidence>
<name>A0A0F3L160_9GAMM</name>
<dbReference type="PANTHER" id="PTHR32182:SF22">
    <property type="entry name" value="ATP-DEPENDENT ENDONUCLEASE, OLD FAMILY-RELATED"/>
    <property type="match status" value="1"/>
</dbReference>
<dbReference type="OrthoDB" id="9789562at2"/>
<reference evidence="1 2" key="1">
    <citation type="submission" date="2015-03" db="EMBL/GenBank/DDBJ databases">
        <title>Draft genome sequence of Luteibacter yeojuensis strain SU11.</title>
        <authorList>
            <person name="Sulaiman J."/>
            <person name="Priya K."/>
            <person name="Chan K.-G."/>
        </authorList>
    </citation>
    <scope>NUCLEOTIDE SEQUENCE [LARGE SCALE GENOMIC DNA]</scope>
    <source>
        <strain evidence="1 2">SU11</strain>
    </source>
</reference>
<dbReference type="EMBL" id="JZRB01000003">
    <property type="protein sequence ID" value="KJV36962.1"/>
    <property type="molecule type" value="Genomic_DNA"/>
</dbReference>
<keyword evidence="2" id="KW-1185">Reference proteome</keyword>
<dbReference type="Gene3D" id="3.40.50.300">
    <property type="entry name" value="P-loop containing nucleotide triphosphate hydrolases"/>
    <property type="match status" value="1"/>
</dbReference>
<dbReference type="AlphaFoldDB" id="A0A0F3L160"/>
<gene>
    <name evidence="1" type="ORF">VI08_01845</name>
</gene>
<organism evidence="1 2">
    <name type="scientific">Luteibacter yeojuensis</name>
    <dbReference type="NCBI Taxonomy" id="345309"/>
    <lineage>
        <taxon>Bacteria</taxon>
        <taxon>Pseudomonadati</taxon>
        <taxon>Pseudomonadota</taxon>
        <taxon>Gammaproteobacteria</taxon>
        <taxon>Lysobacterales</taxon>
        <taxon>Rhodanobacteraceae</taxon>
        <taxon>Luteibacter</taxon>
    </lineage>
</organism>
<evidence type="ECO:0008006" key="3">
    <source>
        <dbReference type="Google" id="ProtNLM"/>
    </source>
</evidence>
<accession>A0A0F3L160</accession>
<proteinExistence type="predicted"/>
<dbReference type="InterPro" id="IPR027417">
    <property type="entry name" value="P-loop_NTPase"/>
</dbReference>